<dbReference type="PROSITE" id="PS51352">
    <property type="entry name" value="THIOREDOXIN_2"/>
    <property type="match status" value="1"/>
</dbReference>
<feature type="domain" description="Thioredoxin" evidence="1">
    <location>
        <begin position="167"/>
        <end position="307"/>
    </location>
</feature>
<evidence type="ECO:0000259" key="1">
    <source>
        <dbReference type="PROSITE" id="PS51352"/>
    </source>
</evidence>
<dbReference type="EMBL" id="RAYI01000030">
    <property type="protein sequence ID" value="RLT72697.1"/>
    <property type="molecule type" value="Genomic_DNA"/>
</dbReference>
<proteinExistence type="predicted"/>
<dbReference type="InterPro" id="IPR036249">
    <property type="entry name" value="Thioredoxin-like_sf"/>
</dbReference>
<dbReference type="SUPFAM" id="SSF52833">
    <property type="entry name" value="Thioredoxin-like"/>
    <property type="match status" value="1"/>
</dbReference>
<evidence type="ECO:0000313" key="2">
    <source>
        <dbReference type="EMBL" id="RLT72697.1"/>
    </source>
</evidence>
<dbReference type="InterPro" id="IPR012336">
    <property type="entry name" value="Thioredoxin-like_fold"/>
</dbReference>
<evidence type="ECO:0000313" key="3">
    <source>
        <dbReference type="Proteomes" id="UP000278164"/>
    </source>
</evidence>
<dbReference type="Pfam" id="PF17127">
    <property type="entry name" value="DUF5106"/>
    <property type="match status" value="1"/>
</dbReference>
<dbReference type="AlphaFoldDB" id="A0A3L7ZP34"/>
<sequence length="307" mass="35636">MKYLYVLLLTLTVNACSGQHNQKTEESNVAPPTFEMVSVPTLITDPVERAEYLVKHYWDKFDFKDTTYIHEPQVTEQALSNYIDLMNYVSPAAMSSSVKAMMKQTEQDSAMFQYFSEMMEKYLYDPNSPLRNEEMYIAVLEYITESSSLSDVEKIRPAHLLELSLKNRIGTPAADFTYTLANGQTEKLYNIKADYLLLFFNNPDCHTCQEITRQMESSFLINEFSNNNKLKILAVYPDEDLNAWKEHISVMPKDWINSYDKSVSLKNNEIYDLKAIPTLYLLNKEKKVLLKDATFQQIENYLSQTTN</sequence>
<protein>
    <submittedName>
        <fullName evidence="2">DUF5106 domain-containing protein</fullName>
    </submittedName>
</protein>
<reference evidence="2 3" key="1">
    <citation type="submission" date="2018-09" db="EMBL/GenBank/DDBJ databases">
        <title>Murine metabolic-syndrome-specific gut microbial biobank.</title>
        <authorList>
            <person name="Liu C."/>
        </authorList>
    </citation>
    <scope>NUCLEOTIDE SEQUENCE [LARGE SCALE GENOMIC DNA]</scope>
    <source>
        <strain evidence="2 3">8-P5</strain>
    </source>
</reference>
<dbReference type="Proteomes" id="UP000278164">
    <property type="component" value="Unassembled WGS sequence"/>
</dbReference>
<dbReference type="Pfam" id="PF13905">
    <property type="entry name" value="Thioredoxin_8"/>
    <property type="match status" value="1"/>
</dbReference>
<dbReference type="InterPro" id="IPR033395">
    <property type="entry name" value="DUF5106"/>
</dbReference>
<accession>A0A3L7ZP34</accession>
<dbReference type="InterPro" id="IPR013766">
    <property type="entry name" value="Thioredoxin_domain"/>
</dbReference>
<organism evidence="2 3">
    <name type="scientific">Parabacteroides distasonis</name>
    <dbReference type="NCBI Taxonomy" id="823"/>
    <lineage>
        <taxon>Bacteria</taxon>
        <taxon>Pseudomonadati</taxon>
        <taxon>Bacteroidota</taxon>
        <taxon>Bacteroidia</taxon>
        <taxon>Bacteroidales</taxon>
        <taxon>Tannerellaceae</taxon>
        <taxon>Parabacteroides</taxon>
    </lineage>
</organism>
<gene>
    <name evidence="2" type="ORF">D7V78_14495</name>
</gene>
<dbReference type="Gene3D" id="3.40.30.10">
    <property type="entry name" value="Glutaredoxin"/>
    <property type="match status" value="1"/>
</dbReference>
<comment type="caution">
    <text evidence="2">The sequence shown here is derived from an EMBL/GenBank/DDBJ whole genome shotgun (WGS) entry which is preliminary data.</text>
</comment>
<dbReference type="OrthoDB" id="9805634at2"/>
<name>A0A3L7ZP34_PARDI</name>